<accession>A0A561B938</accession>
<dbReference type="Proteomes" id="UP000318380">
    <property type="component" value="Unassembled WGS sequence"/>
</dbReference>
<reference evidence="3 4" key="1">
    <citation type="submission" date="2019-06" db="EMBL/GenBank/DDBJ databases">
        <title>Sequencing the genomes of 1000 actinobacteria strains.</title>
        <authorList>
            <person name="Klenk H.-P."/>
        </authorList>
    </citation>
    <scope>NUCLEOTIDE SEQUENCE [LARGE SCALE GENOMIC DNA]</scope>
    <source>
        <strain evidence="3 4">DSM 24683</strain>
    </source>
</reference>
<evidence type="ECO:0000259" key="2">
    <source>
        <dbReference type="Pfam" id="PF11181"/>
    </source>
</evidence>
<keyword evidence="1" id="KW-0812">Transmembrane</keyword>
<name>A0A561B938_9ACTN</name>
<dbReference type="EMBL" id="VIVK01000002">
    <property type="protein sequence ID" value="TWD75373.1"/>
    <property type="molecule type" value="Genomic_DNA"/>
</dbReference>
<evidence type="ECO:0000313" key="3">
    <source>
        <dbReference type="EMBL" id="TWD75373.1"/>
    </source>
</evidence>
<proteinExistence type="predicted"/>
<keyword evidence="1" id="KW-1133">Transmembrane helix</keyword>
<gene>
    <name evidence="3" type="ORF">FB561_6811</name>
</gene>
<keyword evidence="1" id="KW-0472">Membrane</keyword>
<dbReference type="AlphaFoldDB" id="A0A561B938"/>
<evidence type="ECO:0000256" key="1">
    <source>
        <dbReference type="SAM" id="Phobius"/>
    </source>
</evidence>
<keyword evidence="4" id="KW-1185">Reference proteome</keyword>
<feature type="transmembrane region" description="Helical" evidence="1">
    <location>
        <begin position="68"/>
        <end position="87"/>
    </location>
</feature>
<dbReference type="Pfam" id="PF11181">
    <property type="entry name" value="YflT"/>
    <property type="match status" value="1"/>
</dbReference>
<organism evidence="3 4">
    <name type="scientific">Kribbella amoyensis</name>
    <dbReference type="NCBI Taxonomy" id="996641"/>
    <lineage>
        <taxon>Bacteria</taxon>
        <taxon>Bacillati</taxon>
        <taxon>Actinomycetota</taxon>
        <taxon>Actinomycetes</taxon>
        <taxon>Propionibacteriales</taxon>
        <taxon>Kribbellaceae</taxon>
        <taxon>Kribbella</taxon>
    </lineage>
</organism>
<sequence>MRPSRPSREPIVHTTVLVSASSFGEAQQTVEELHAAGIGRSSLDIVGADLRLADRPSRGTVWRSTRTAAAYGAAVGLLLGVFITLVAETSLTGLYVVAWGLVYGVLLGTLFGFFHGLIRHRPDLENQEVVATRYEVRCVEAEASVAKAVLLTSRHEPTDDSLTDAA</sequence>
<feature type="domain" description="General stress protein 17M-like" evidence="2">
    <location>
        <begin position="20"/>
        <end position="82"/>
    </location>
</feature>
<feature type="transmembrane region" description="Helical" evidence="1">
    <location>
        <begin position="93"/>
        <end position="114"/>
    </location>
</feature>
<evidence type="ECO:0000313" key="4">
    <source>
        <dbReference type="Proteomes" id="UP000318380"/>
    </source>
</evidence>
<comment type="caution">
    <text evidence="3">The sequence shown here is derived from an EMBL/GenBank/DDBJ whole genome shotgun (WGS) entry which is preliminary data.</text>
</comment>
<protein>
    <recommendedName>
        <fullName evidence="2">General stress protein 17M-like domain-containing protein</fullName>
    </recommendedName>
</protein>
<dbReference type="InterPro" id="IPR025889">
    <property type="entry name" value="GSP17M-like_dom"/>
</dbReference>